<comment type="caution">
    <text evidence="1">The sequence shown here is derived from an EMBL/GenBank/DDBJ whole genome shotgun (WGS) entry which is preliminary data.</text>
</comment>
<name>A0ABN3A7J2_9ACTN</name>
<evidence type="ECO:0008006" key="3">
    <source>
        <dbReference type="Google" id="ProtNLM"/>
    </source>
</evidence>
<protein>
    <recommendedName>
        <fullName evidence="3">Secreted protein</fullName>
    </recommendedName>
</protein>
<dbReference type="EMBL" id="BAAAMR010000069">
    <property type="protein sequence ID" value="GAA2155647.1"/>
    <property type="molecule type" value="Genomic_DNA"/>
</dbReference>
<organism evidence="1 2">
    <name type="scientific">Actinomadura napierensis</name>
    <dbReference type="NCBI Taxonomy" id="267854"/>
    <lineage>
        <taxon>Bacteria</taxon>
        <taxon>Bacillati</taxon>
        <taxon>Actinomycetota</taxon>
        <taxon>Actinomycetes</taxon>
        <taxon>Streptosporangiales</taxon>
        <taxon>Thermomonosporaceae</taxon>
        <taxon>Actinomadura</taxon>
    </lineage>
</organism>
<sequence>MAEPLRMVVVAAEAGAMPAARTASAAVPMIAVCLSRATGYSSVRFGVGNAKVIRLSWARQWVEAQSGLAGLGHQPVSAGKDGWGGGGSRLWRPRPVDGARTPCFLALLRSNAPGGEVA</sequence>
<keyword evidence="2" id="KW-1185">Reference proteome</keyword>
<evidence type="ECO:0000313" key="2">
    <source>
        <dbReference type="Proteomes" id="UP001501020"/>
    </source>
</evidence>
<proteinExistence type="predicted"/>
<gene>
    <name evidence="1" type="ORF">GCM10009727_63720</name>
</gene>
<evidence type="ECO:0000313" key="1">
    <source>
        <dbReference type="EMBL" id="GAA2155647.1"/>
    </source>
</evidence>
<accession>A0ABN3A7J2</accession>
<reference evidence="1 2" key="1">
    <citation type="journal article" date="2019" name="Int. J. Syst. Evol. Microbiol.">
        <title>The Global Catalogue of Microorganisms (GCM) 10K type strain sequencing project: providing services to taxonomists for standard genome sequencing and annotation.</title>
        <authorList>
            <consortium name="The Broad Institute Genomics Platform"/>
            <consortium name="The Broad Institute Genome Sequencing Center for Infectious Disease"/>
            <person name="Wu L."/>
            <person name="Ma J."/>
        </authorList>
    </citation>
    <scope>NUCLEOTIDE SEQUENCE [LARGE SCALE GENOMIC DNA]</scope>
    <source>
        <strain evidence="1 2">JCM 13850</strain>
    </source>
</reference>
<dbReference type="Proteomes" id="UP001501020">
    <property type="component" value="Unassembled WGS sequence"/>
</dbReference>